<dbReference type="AlphaFoldDB" id="A0A1I0AWQ8"/>
<dbReference type="Pfam" id="PF03972">
    <property type="entry name" value="MmgE_PrpD_N"/>
    <property type="match status" value="1"/>
</dbReference>
<evidence type="ECO:0000256" key="1">
    <source>
        <dbReference type="ARBA" id="ARBA00006174"/>
    </source>
</evidence>
<protein>
    <submittedName>
        <fullName evidence="4">2-methylcitrate dehydratase PrpD</fullName>
    </submittedName>
</protein>
<dbReference type="GO" id="GO:0016829">
    <property type="term" value="F:lyase activity"/>
    <property type="evidence" value="ECO:0007669"/>
    <property type="project" value="InterPro"/>
</dbReference>
<dbReference type="Pfam" id="PF19305">
    <property type="entry name" value="MmgE_PrpD_C"/>
    <property type="match status" value="1"/>
</dbReference>
<dbReference type="InterPro" id="IPR045336">
    <property type="entry name" value="MmgE_PrpD_N"/>
</dbReference>
<dbReference type="Gene3D" id="1.10.4100.10">
    <property type="entry name" value="2-methylcitrate dehydratase PrpD"/>
    <property type="match status" value="1"/>
</dbReference>
<reference evidence="5" key="1">
    <citation type="submission" date="2016-10" db="EMBL/GenBank/DDBJ databases">
        <authorList>
            <person name="Varghese N."/>
            <person name="Submissions S."/>
        </authorList>
    </citation>
    <scope>NUCLEOTIDE SEQUENCE [LARGE SCALE GENOMIC DNA]</scope>
    <source>
        <strain evidence="5">NLAE-zl-G277</strain>
    </source>
</reference>
<organism evidence="4 5">
    <name type="scientific">Enterocloster lavalensis</name>
    <dbReference type="NCBI Taxonomy" id="460384"/>
    <lineage>
        <taxon>Bacteria</taxon>
        <taxon>Bacillati</taxon>
        <taxon>Bacillota</taxon>
        <taxon>Clostridia</taxon>
        <taxon>Lachnospirales</taxon>
        <taxon>Lachnospiraceae</taxon>
        <taxon>Enterocloster</taxon>
    </lineage>
</organism>
<dbReference type="InterPro" id="IPR045337">
    <property type="entry name" value="MmgE_PrpD_C"/>
</dbReference>
<proteinExistence type="inferred from homology"/>
<dbReference type="InterPro" id="IPR042188">
    <property type="entry name" value="MmgE/PrpD_sf_2"/>
</dbReference>
<dbReference type="InterPro" id="IPR042183">
    <property type="entry name" value="MmgE/PrpD_sf_1"/>
</dbReference>
<accession>A0A1I0AWQ8</accession>
<dbReference type="InterPro" id="IPR005656">
    <property type="entry name" value="MmgE_PrpD"/>
</dbReference>
<dbReference type="Proteomes" id="UP000198508">
    <property type="component" value="Unassembled WGS sequence"/>
</dbReference>
<evidence type="ECO:0000259" key="3">
    <source>
        <dbReference type="Pfam" id="PF19305"/>
    </source>
</evidence>
<keyword evidence="5" id="KW-1185">Reference proteome</keyword>
<feature type="domain" description="MmgE/PrpD N-terminal" evidence="2">
    <location>
        <begin position="8"/>
        <end position="243"/>
    </location>
</feature>
<dbReference type="EMBL" id="FOIM01000001">
    <property type="protein sequence ID" value="SES98927.1"/>
    <property type="molecule type" value="Genomic_DNA"/>
</dbReference>
<dbReference type="SUPFAM" id="SSF103378">
    <property type="entry name" value="2-methylcitrate dehydratase PrpD"/>
    <property type="match status" value="1"/>
</dbReference>
<evidence type="ECO:0000313" key="5">
    <source>
        <dbReference type="Proteomes" id="UP000198508"/>
    </source>
</evidence>
<feature type="domain" description="MmgE/PrpD C-terminal" evidence="3">
    <location>
        <begin position="274"/>
        <end position="434"/>
    </location>
</feature>
<gene>
    <name evidence="4" type="ORF">SAMN05216313_101243</name>
</gene>
<evidence type="ECO:0000313" key="4">
    <source>
        <dbReference type="EMBL" id="SES98927.1"/>
    </source>
</evidence>
<dbReference type="InterPro" id="IPR036148">
    <property type="entry name" value="MmgE/PrpD_sf"/>
</dbReference>
<sequence length="466" mass="51855">MTEYTKGLCDFITKLKFEDLAPDLTDKAKKLTLHVAGVALAGRTLPTAVSARSAARATVGTQADLMSTMWGEPGKLPMHGAIMANATAADTLDWEDCSYTGHPSAHLVSVSMAMTEAMHRSGKDYLTAVIGGFEVYQRIACYIQPTPEFDSRKYGWGLGSWQIFASAAPAGKLYGCDADQYNLLLGATGCSTPVVNAILALQGSDFYHLQYAITGLTGTMVAGMAKRNELDNIYNIMDGESGYPMMMRGFANEGWIDRNLGTEYLFGQLLFKHWPANMWIQTPIDCLDTLVTRHGFKAEDIEEIFMTPTYDERDKFSWDGYASCRDAQFSVPYCLAAYLLRGEPGPNWYTAERLADPELLEMASRVKLDPDNHMNLQVAFKMFREGSFPTTSMRVTLKDGQQFEVTLPFPKGHPNNPFDWSDVERTFRAGARAANLSEEKIERYIALCKKIDELEDMAELAECLSM</sequence>
<comment type="similarity">
    <text evidence="1">Belongs to the PrpD family.</text>
</comment>
<dbReference type="Gene3D" id="3.30.1330.120">
    <property type="entry name" value="2-methylcitrate dehydratase PrpD"/>
    <property type="match status" value="1"/>
</dbReference>
<dbReference type="GeneID" id="93278623"/>
<dbReference type="PANTHER" id="PTHR16943:SF8">
    <property type="entry name" value="2-METHYLCITRATE DEHYDRATASE"/>
    <property type="match status" value="1"/>
</dbReference>
<dbReference type="PANTHER" id="PTHR16943">
    <property type="entry name" value="2-METHYLCITRATE DEHYDRATASE-RELATED"/>
    <property type="match status" value="1"/>
</dbReference>
<dbReference type="RefSeq" id="WP_092360496.1">
    <property type="nucleotide sequence ID" value="NZ_CABJCG010000001.1"/>
</dbReference>
<name>A0A1I0AWQ8_9FIRM</name>
<evidence type="ECO:0000259" key="2">
    <source>
        <dbReference type="Pfam" id="PF03972"/>
    </source>
</evidence>
<dbReference type="STRING" id="460384.SAMN05216313_101243"/>